<evidence type="ECO:0000313" key="1">
    <source>
        <dbReference type="EMBL" id="SPY09005.1"/>
    </source>
</evidence>
<sequence>MSIEKIAELAQVSIATVSRAFNSPNKVSDKTRERVLQKAKEIGYISNASARALRTNKTNVIGVMVPTMLNPVYAEYCEGITQSAFEAGYSTMILNSAYHLEQEKIVLQKLLEANVDGLILTVSNTQNPQAMSFVKALRIPYVLAYNNDPHYPCVSVDSRQALTELVASLTNAGHQHITMVCGELAVSDRAQQRYQGYLDAVQHSPGLQPNLLEIPFIESANAQIQQYLLEHSHITALVCSNDLLAIRCLRAAQQLGRKIPDDLSIIGFDGIALGRELCPMLSSIETPNKQIGQTSFSLLYQAMLNDTALSPLDTCLLPYSFQQGESCNIAFINLPHRS</sequence>
<dbReference type="SUPFAM" id="SSF47413">
    <property type="entry name" value="lambda repressor-like DNA-binding domains"/>
    <property type="match status" value="1"/>
</dbReference>
<dbReference type="InterPro" id="IPR000843">
    <property type="entry name" value="HTH_LacI"/>
</dbReference>
<dbReference type="RefSeq" id="WP_036560562.1">
    <property type="nucleotide sequence ID" value="NZ_CAMQFR010000007.1"/>
</dbReference>
<proteinExistence type="predicted"/>
<dbReference type="InterPro" id="IPR001761">
    <property type="entry name" value="Peripla_BP/Lac1_sug-bd_dom"/>
</dbReference>
<dbReference type="Pfam" id="PF00532">
    <property type="entry name" value="Peripla_BP_1"/>
    <property type="match status" value="1"/>
</dbReference>
<dbReference type="Proteomes" id="UP000250242">
    <property type="component" value="Unassembled WGS sequence"/>
</dbReference>
<dbReference type="GO" id="GO:0003700">
    <property type="term" value="F:DNA-binding transcription factor activity"/>
    <property type="evidence" value="ECO:0007669"/>
    <property type="project" value="TreeGrafter"/>
</dbReference>
<reference evidence="1 2" key="1">
    <citation type="submission" date="2018-06" db="EMBL/GenBank/DDBJ databases">
        <authorList>
            <consortium name="Pathogen Informatics"/>
            <person name="Doyle S."/>
        </authorList>
    </citation>
    <scope>NUCLEOTIDE SEQUENCE [LARGE SCALE GENOMIC DNA]</scope>
    <source>
        <strain evidence="1 2">NCTC11009</strain>
    </source>
</reference>
<dbReference type="PANTHER" id="PTHR30146:SF138">
    <property type="entry name" value="TRANSCRIPTIONAL REGULATORY PROTEIN"/>
    <property type="match status" value="1"/>
</dbReference>
<organism evidence="1 2">
    <name type="scientific">Oligella urethralis</name>
    <dbReference type="NCBI Taxonomy" id="90245"/>
    <lineage>
        <taxon>Bacteria</taxon>
        <taxon>Pseudomonadati</taxon>
        <taxon>Pseudomonadota</taxon>
        <taxon>Betaproteobacteria</taxon>
        <taxon>Burkholderiales</taxon>
        <taxon>Alcaligenaceae</taxon>
        <taxon>Oligella</taxon>
    </lineage>
</organism>
<dbReference type="Pfam" id="PF00356">
    <property type="entry name" value="LacI"/>
    <property type="match status" value="1"/>
</dbReference>
<dbReference type="PANTHER" id="PTHR30146">
    <property type="entry name" value="LACI-RELATED TRANSCRIPTIONAL REPRESSOR"/>
    <property type="match status" value="1"/>
</dbReference>
<dbReference type="SUPFAM" id="SSF53822">
    <property type="entry name" value="Periplasmic binding protein-like I"/>
    <property type="match status" value="1"/>
</dbReference>
<gene>
    <name evidence="1" type="primary">ccpA</name>
    <name evidence="1" type="ORF">NCTC11009_02252</name>
</gene>
<protein>
    <submittedName>
        <fullName evidence="1">Catabolite control protein</fullName>
    </submittedName>
</protein>
<dbReference type="AlphaFoldDB" id="A0A2X1WQG2"/>
<dbReference type="PROSITE" id="PS50932">
    <property type="entry name" value="HTH_LACI_2"/>
    <property type="match status" value="1"/>
</dbReference>
<dbReference type="GO" id="GO:0000976">
    <property type="term" value="F:transcription cis-regulatory region binding"/>
    <property type="evidence" value="ECO:0007669"/>
    <property type="project" value="TreeGrafter"/>
</dbReference>
<dbReference type="Gene3D" id="1.10.260.40">
    <property type="entry name" value="lambda repressor-like DNA-binding domains"/>
    <property type="match status" value="1"/>
</dbReference>
<name>A0A2X1WQG2_9BURK</name>
<accession>A0A2X1WQG2</accession>
<dbReference type="InterPro" id="IPR028082">
    <property type="entry name" value="Peripla_BP_I"/>
</dbReference>
<dbReference type="CDD" id="cd01392">
    <property type="entry name" value="HTH_LacI"/>
    <property type="match status" value="1"/>
</dbReference>
<dbReference type="SMART" id="SM00354">
    <property type="entry name" value="HTH_LACI"/>
    <property type="match status" value="1"/>
</dbReference>
<dbReference type="InterPro" id="IPR010982">
    <property type="entry name" value="Lambda_DNA-bd_dom_sf"/>
</dbReference>
<dbReference type="Gene3D" id="3.40.50.2300">
    <property type="match status" value="2"/>
</dbReference>
<evidence type="ECO:0000313" key="2">
    <source>
        <dbReference type="Proteomes" id="UP000250242"/>
    </source>
</evidence>
<dbReference type="EMBL" id="UATH01000001">
    <property type="protein sequence ID" value="SPY09005.1"/>
    <property type="molecule type" value="Genomic_DNA"/>
</dbReference>